<dbReference type="Pfam" id="PF00664">
    <property type="entry name" value="ABC_membrane"/>
    <property type="match status" value="1"/>
</dbReference>
<keyword evidence="8 10" id="KW-0472">Membrane</keyword>
<dbReference type="CDD" id="cd02418">
    <property type="entry name" value="Peptidase_C39B"/>
    <property type="match status" value="1"/>
</dbReference>
<dbReference type="InterPro" id="IPR017871">
    <property type="entry name" value="ABC_transporter-like_CS"/>
</dbReference>
<name>A0A1P9WYB0_9BACT</name>
<dbReference type="AlphaFoldDB" id="A0A1P9WYB0"/>
<dbReference type="InterPro" id="IPR003439">
    <property type="entry name" value="ABC_transporter-like_ATP-bd"/>
</dbReference>
<dbReference type="PROSITE" id="PS00211">
    <property type="entry name" value="ABC_TRANSPORTER_1"/>
    <property type="match status" value="1"/>
</dbReference>
<evidence type="ECO:0000313" key="15">
    <source>
        <dbReference type="Proteomes" id="UP000187941"/>
    </source>
</evidence>
<evidence type="ECO:0000256" key="7">
    <source>
        <dbReference type="ARBA" id="ARBA00022989"/>
    </source>
</evidence>
<organism evidence="14 15">
    <name type="scientific">Spirosoma montaniterrae</name>
    <dbReference type="NCBI Taxonomy" id="1178516"/>
    <lineage>
        <taxon>Bacteria</taxon>
        <taxon>Pseudomonadati</taxon>
        <taxon>Bacteroidota</taxon>
        <taxon>Cytophagia</taxon>
        <taxon>Cytophagales</taxon>
        <taxon>Cytophagaceae</taxon>
        <taxon>Spirosoma</taxon>
    </lineage>
</organism>
<dbReference type="PANTHER" id="PTHR43394:SF1">
    <property type="entry name" value="ATP-BINDING CASSETTE SUB-FAMILY B MEMBER 10, MITOCHONDRIAL"/>
    <property type="match status" value="1"/>
</dbReference>
<proteinExistence type="predicted"/>
<evidence type="ECO:0000256" key="6">
    <source>
        <dbReference type="ARBA" id="ARBA00022840"/>
    </source>
</evidence>
<dbReference type="GO" id="GO:0008233">
    <property type="term" value="F:peptidase activity"/>
    <property type="evidence" value="ECO:0007669"/>
    <property type="project" value="InterPro"/>
</dbReference>
<evidence type="ECO:0000256" key="1">
    <source>
        <dbReference type="ARBA" id="ARBA00004651"/>
    </source>
</evidence>
<dbReference type="RefSeq" id="WP_077131793.1">
    <property type="nucleotide sequence ID" value="NZ_CP014263.1"/>
</dbReference>
<evidence type="ECO:0000259" key="13">
    <source>
        <dbReference type="PROSITE" id="PS50990"/>
    </source>
</evidence>
<dbReference type="Gene3D" id="1.20.1560.10">
    <property type="entry name" value="ABC transporter type 1, transmembrane domain"/>
    <property type="match status" value="1"/>
</dbReference>
<gene>
    <name evidence="14" type="ORF">AWR27_14165</name>
</gene>
<dbReference type="GO" id="GO:0005524">
    <property type="term" value="F:ATP binding"/>
    <property type="evidence" value="ECO:0007669"/>
    <property type="project" value="UniProtKB-KW"/>
</dbReference>
<feature type="transmembrane region" description="Helical" evidence="10">
    <location>
        <begin position="291"/>
        <end position="314"/>
    </location>
</feature>
<evidence type="ECO:0000259" key="11">
    <source>
        <dbReference type="PROSITE" id="PS50893"/>
    </source>
</evidence>
<dbReference type="PROSITE" id="PS50990">
    <property type="entry name" value="PEPTIDASE_C39"/>
    <property type="match status" value="1"/>
</dbReference>
<dbReference type="InterPro" id="IPR036640">
    <property type="entry name" value="ABC1_TM_sf"/>
</dbReference>
<accession>A0A1P9WYB0</accession>
<keyword evidence="3 10" id="KW-0812">Transmembrane</keyword>
<dbReference type="GO" id="GO:0016887">
    <property type="term" value="F:ATP hydrolysis activity"/>
    <property type="evidence" value="ECO:0007669"/>
    <property type="project" value="InterPro"/>
</dbReference>
<evidence type="ECO:0000256" key="2">
    <source>
        <dbReference type="ARBA" id="ARBA00022448"/>
    </source>
</evidence>
<feature type="domain" description="ABC transmembrane type-1" evidence="12">
    <location>
        <begin position="184"/>
        <end position="463"/>
    </location>
</feature>
<reference evidence="14 15" key="1">
    <citation type="submission" date="2016-01" db="EMBL/GenBank/DDBJ databases">
        <authorList>
            <person name="Oliw E.H."/>
        </authorList>
    </citation>
    <scope>NUCLEOTIDE SEQUENCE [LARGE SCALE GENOMIC DNA]</scope>
    <source>
        <strain evidence="14 15">DY10</strain>
    </source>
</reference>
<dbReference type="Gene3D" id="3.40.50.300">
    <property type="entry name" value="P-loop containing nucleotide triphosphate hydrolases"/>
    <property type="match status" value="1"/>
</dbReference>
<dbReference type="SMART" id="SM00382">
    <property type="entry name" value="AAA"/>
    <property type="match status" value="1"/>
</dbReference>
<keyword evidence="15" id="KW-1185">Reference proteome</keyword>
<dbReference type="GO" id="GO:0005737">
    <property type="term" value="C:cytoplasm"/>
    <property type="evidence" value="ECO:0007669"/>
    <property type="project" value="UniProtKB-ARBA"/>
</dbReference>
<dbReference type="Gene3D" id="3.90.70.10">
    <property type="entry name" value="Cysteine proteinases"/>
    <property type="match status" value="1"/>
</dbReference>
<dbReference type="InterPro" id="IPR039421">
    <property type="entry name" value="Type_1_exporter"/>
</dbReference>
<evidence type="ECO:0000256" key="10">
    <source>
        <dbReference type="SAM" id="Phobius"/>
    </source>
</evidence>
<evidence type="ECO:0000256" key="4">
    <source>
        <dbReference type="ARBA" id="ARBA00022741"/>
    </source>
</evidence>
<feature type="domain" description="ABC transporter" evidence="11">
    <location>
        <begin position="497"/>
        <end position="759"/>
    </location>
</feature>
<dbReference type="SUPFAM" id="SSF90123">
    <property type="entry name" value="ABC transporter transmembrane region"/>
    <property type="match status" value="1"/>
</dbReference>
<dbReference type="GO" id="GO:0015421">
    <property type="term" value="F:ABC-type oligopeptide transporter activity"/>
    <property type="evidence" value="ECO:0007669"/>
    <property type="project" value="TreeGrafter"/>
</dbReference>
<dbReference type="OrthoDB" id="9769115at2"/>
<dbReference type="GO" id="GO:0006508">
    <property type="term" value="P:proteolysis"/>
    <property type="evidence" value="ECO:0007669"/>
    <property type="project" value="InterPro"/>
</dbReference>
<sequence>MAFPFYQQYDQMDCGPTCLRMIARHYGRQYSLQSLREKVGMNREGVSLLGISDTAEALGFRTMAVKITFDQLFYKATLPCVIHWEHNHFVVVYRAEKNRFNWPDGTRYVYVADPARELLKLTEEEFLDGWIGTDRTDKSTGIALLIEPTPALHDDDEDESKGGTVGFNRLYGYLWRYRKLLVQLVLGMLVGSGLQLILPFLTQSIVDVGINTQNIGFVHLVLIAQLALFAGRTTVEFIRSWILLHVSTRINLQLLSDFFIKLMKLPMSYFDVKMMGDIMQRVGDHQRIENFLTGQTLSTLFSMLNLVVFGILLAVYNSSIFFVFLIGSGLYAVWVKLFMKRLRKIDYRMFDVSARSQGALVQLIQGMQEIKLHNCEKPKRWEWEQLQVKQFRVQMKTLALSQYQQAGAFFINEGKNIFITFLAAQAVIEGNLTLGGMLSVQYIIGQLNSPIEQLIQFIKSWQEAQISLERLNEIHELSDEEPADKPLATTLPAGRGITIRDLSYSYPGTGGMPVLEHINALIPPGKVTAIVGSSGSGKTTLLKLLLKAYDPAAGDILVGEQMNYVNRPRRRSALHTLDAQPVGNTGLRLSQVSHRLWRGQCGVVMQDGFIFSDTILRNIAVGDEHPDLSKVGRALQIANLQDFIDTLPLGLRTKIGAEGNGLSQGQKQRILIARAVYKDPQYIFLDEATNALDANNERIIQKNLSEFFRGRTVIVVAHRLSTVKHADQIIVMEKGSIAEVGTHAELTARRAGYFNLVKNQLELGN</sequence>
<dbReference type="Pfam" id="PF03412">
    <property type="entry name" value="Peptidase_C39"/>
    <property type="match status" value="1"/>
</dbReference>
<evidence type="ECO:0000256" key="5">
    <source>
        <dbReference type="ARBA" id="ARBA00022801"/>
    </source>
</evidence>
<evidence type="ECO:0000256" key="8">
    <source>
        <dbReference type="ARBA" id="ARBA00023136"/>
    </source>
</evidence>
<keyword evidence="6 14" id="KW-0067">ATP-binding</keyword>
<keyword evidence="2" id="KW-0813">Transport</keyword>
<dbReference type="EMBL" id="CP014263">
    <property type="protein sequence ID" value="AQG80365.1"/>
    <property type="molecule type" value="Genomic_DNA"/>
</dbReference>
<dbReference type="InterPro" id="IPR027417">
    <property type="entry name" value="P-loop_NTPase"/>
</dbReference>
<dbReference type="InterPro" id="IPR005074">
    <property type="entry name" value="Peptidase_C39"/>
</dbReference>
<dbReference type="KEGG" id="smon:AWR27_14165"/>
<keyword evidence="5" id="KW-0378">Hydrolase</keyword>
<protein>
    <recommendedName>
        <fullName evidence="9">Multidrug resistance-like ATP-binding protein MdlB</fullName>
    </recommendedName>
</protein>
<dbReference type="CDD" id="cd18571">
    <property type="entry name" value="ABC_6TM_peptidase_like"/>
    <property type="match status" value="1"/>
</dbReference>
<comment type="subcellular location">
    <subcellularLocation>
        <location evidence="1">Cell membrane</location>
        <topology evidence="1">Multi-pass membrane protein</topology>
    </subcellularLocation>
</comment>
<dbReference type="STRING" id="1178516.AWR27_14165"/>
<dbReference type="PANTHER" id="PTHR43394">
    <property type="entry name" value="ATP-DEPENDENT PERMEASE MDL1, MITOCHONDRIAL"/>
    <property type="match status" value="1"/>
</dbReference>
<evidence type="ECO:0000256" key="3">
    <source>
        <dbReference type="ARBA" id="ARBA00022692"/>
    </source>
</evidence>
<evidence type="ECO:0000313" key="14">
    <source>
        <dbReference type="EMBL" id="AQG80365.1"/>
    </source>
</evidence>
<dbReference type="FunFam" id="3.40.50.300:FF:000604">
    <property type="entry name" value="ABC transporter B family member 28"/>
    <property type="match status" value="1"/>
</dbReference>
<dbReference type="PROSITE" id="PS50893">
    <property type="entry name" value="ABC_TRANSPORTER_2"/>
    <property type="match status" value="1"/>
</dbReference>
<feature type="transmembrane region" description="Helical" evidence="10">
    <location>
        <begin position="180"/>
        <end position="201"/>
    </location>
</feature>
<keyword evidence="7 10" id="KW-1133">Transmembrane helix</keyword>
<dbReference type="PROSITE" id="PS50929">
    <property type="entry name" value="ABC_TM1F"/>
    <property type="match status" value="1"/>
</dbReference>
<dbReference type="Proteomes" id="UP000187941">
    <property type="component" value="Chromosome"/>
</dbReference>
<evidence type="ECO:0000259" key="12">
    <source>
        <dbReference type="PROSITE" id="PS50929"/>
    </source>
</evidence>
<feature type="domain" description="Peptidase C39" evidence="13">
    <location>
        <begin position="8"/>
        <end position="137"/>
    </location>
</feature>
<dbReference type="InterPro" id="IPR003593">
    <property type="entry name" value="AAA+_ATPase"/>
</dbReference>
<keyword evidence="4" id="KW-0547">Nucleotide-binding</keyword>
<feature type="transmembrane region" description="Helical" evidence="10">
    <location>
        <begin position="320"/>
        <end position="339"/>
    </location>
</feature>
<feature type="transmembrane region" description="Helical" evidence="10">
    <location>
        <begin position="213"/>
        <end position="231"/>
    </location>
</feature>
<dbReference type="Pfam" id="PF00005">
    <property type="entry name" value="ABC_tran"/>
    <property type="match status" value="1"/>
</dbReference>
<evidence type="ECO:0000256" key="9">
    <source>
        <dbReference type="ARBA" id="ARBA00040960"/>
    </source>
</evidence>
<dbReference type="GO" id="GO:0005886">
    <property type="term" value="C:plasma membrane"/>
    <property type="evidence" value="ECO:0007669"/>
    <property type="project" value="UniProtKB-SubCell"/>
</dbReference>
<dbReference type="SUPFAM" id="SSF52540">
    <property type="entry name" value="P-loop containing nucleoside triphosphate hydrolases"/>
    <property type="match status" value="1"/>
</dbReference>
<dbReference type="InterPro" id="IPR011527">
    <property type="entry name" value="ABC1_TM_dom"/>
</dbReference>